<dbReference type="NCBIfam" id="TIGR02281">
    <property type="entry name" value="clan_AA_DTGA"/>
    <property type="match status" value="1"/>
</dbReference>
<reference evidence="1 2" key="1">
    <citation type="submission" date="2024-04" db="EMBL/GenBank/DDBJ databases">
        <title>Dissimilatory iodate-reducing microorganisms contribute to the enrichment of iodine in groundwater.</title>
        <authorList>
            <person name="Jiang Z."/>
        </authorList>
    </citation>
    <scope>NUCLEOTIDE SEQUENCE [LARGE SCALE GENOMIC DNA]</scope>
    <source>
        <strain evidence="1 2">NCP973</strain>
        <plasmid evidence="1 2">unnamed1</plasmid>
    </source>
</reference>
<sequence>MAHEAYQQTPESSNGYVTPGAVNGVPVSFMVDTGASHVSLPAALAQQAGIRCEQQGQSSTANGIISACAGIAAEVTFGPFRLTNIAVTIMPNARDALLGMDALRRFTMTWSGDVVRIAATDAATAAQVPASASMPSQALPPTGTVERLRQEPPGTAYAPLKLLGNRDGKHCMFRLEDWQSGAPVLAVFVRSGEVTETTVPLGQYRGKVACGSTWYGAELFGPGTAVDELNAPVVFTRNETGGARGMMIELTQRLGGNLQSRPGAYNASWEN</sequence>
<keyword evidence="1" id="KW-0614">Plasmid</keyword>
<dbReference type="InterPro" id="IPR011969">
    <property type="entry name" value="Clan_AA_Asp_peptidase_C"/>
</dbReference>
<protein>
    <submittedName>
        <fullName evidence="1">Retropepsin-like aspartic protease</fullName>
    </submittedName>
</protein>
<dbReference type="CDD" id="cd05483">
    <property type="entry name" value="retropepsin_like_bacteria"/>
    <property type="match status" value="1"/>
</dbReference>
<evidence type="ECO:0000313" key="2">
    <source>
        <dbReference type="Proteomes" id="UP001479520"/>
    </source>
</evidence>
<accession>A0ABZ2XM82</accession>
<name>A0ABZ2XM82_9RHOO</name>
<proteinExistence type="predicted"/>
<keyword evidence="2" id="KW-1185">Reference proteome</keyword>
<dbReference type="PROSITE" id="PS00141">
    <property type="entry name" value="ASP_PROTEASE"/>
    <property type="match status" value="1"/>
</dbReference>
<geneLocation type="plasmid" evidence="1 2">
    <name>unnamed1</name>
</geneLocation>
<dbReference type="Gene3D" id="2.40.70.10">
    <property type="entry name" value="Acid Proteases"/>
    <property type="match status" value="1"/>
</dbReference>
<dbReference type="InterPro" id="IPR021109">
    <property type="entry name" value="Peptidase_aspartic_dom_sf"/>
</dbReference>
<dbReference type="RefSeq" id="WP_341744677.1">
    <property type="nucleotide sequence ID" value="NZ_CP151407.1"/>
</dbReference>
<dbReference type="InterPro" id="IPR001969">
    <property type="entry name" value="Aspartic_peptidase_AS"/>
</dbReference>
<dbReference type="SUPFAM" id="SSF50630">
    <property type="entry name" value="Acid proteases"/>
    <property type="match status" value="1"/>
</dbReference>
<evidence type="ECO:0000313" key="1">
    <source>
        <dbReference type="EMBL" id="WZJ23338.1"/>
    </source>
</evidence>
<dbReference type="InterPro" id="IPR034122">
    <property type="entry name" value="Retropepsin-like_bacterial"/>
</dbReference>
<organism evidence="1 2">
    <name type="scientific">Azonexus hydrophilus</name>
    <dbReference type="NCBI Taxonomy" id="418702"/>
    <lineage>
        <taxon>Bacteria</taxon>
        <taxon>Pseudomonadati</taxon>
        <taxon>Pseudomonadota</taxon>
        <taxon>Betaproteobacteria</taxon>
        <taxon>Rhodocyclales</taxon>
        <taxon>Azonexaceae</taxon>
        <taxon>Azonexus</taxon>
    </lineage>
</organism>
<dbReference type="Proteomes" id="UP001479520">
    <property type="component" value="Plasmid unnamed1"/>
</dbReference>
<gene>
    <name evidence="1" type="ORF">AADV58_18180</name>
</gene>
<dbReference type="Pfam" id="PF13975">
    <property type="entry name" value="gag-asp_proteas"/>
    <property type="match status" value="1"/>
</dbReference>
<dbReference type="EMBL" id="CP151407">
    <property type="protein sequence ID" value="WZJ23338.1"/>
    <property type="molecule type" value="Genomic_DNA"/>
</dbReference>